<dbReference type="SUPFAM" id="SSF48695">
    <property type="entry name" value="Multiheme cytochromes"/>
    <property type="match status" value="1"/>
</dbReference>
<keyword evidence="5" id="KW-1133">Transmembrane helix</keyword>
<name>A0A1G9VJE0_9BACT</name>
<dbReference type="PROSITE" id="PS51007">
    <property type="entry name" value="CYTC"/>
    <property type="match status" value="1"/>
</dbReference>
<keyword evidence="6" id="KW-0732">Signal</keyword>
<reference evidence="8 9" key="1">
    <citation type="submission" date="2016-10" db="EMBL/GenBank/DDBJ databases">
        <authorList>
            <person name="de Groot N.N."/>
        </authorList>
    </citation>
    <scope>NUCLEOTIDE SEQUENCE [LARGE SCALE GENOMIC DNA]</scope>
    <source>
        <strain evidence="8 9">DSM 21668</strain>
    </source>
</reference>
<evidence type="ECO:0000256" key="3">
    <source>
        <dbReference type="ARBA" id="ARBA00023004"/>
    </source>
</evidence>
<dbReference type="AlphaFoldDB" id="A0A1G9VJE0"/>
<dbReference type="Pfam" id="PF14522">
    <property type="entry name" value="Cytochrome_C7"/>
    <property type="match status" value="1"/>
</dbReference>
<organism evidence="8 9">
    <name type="scientific">Siphonobacter aquaeclarae</name>
    <dbReference type="NCBI Taxonomy" id="563176"/>
    <lineage>
        <taxon>Bacteria</taxon>
        <taxon>Pseudomonadati</taxon>
        <taxon>Bacteroidota</taxon>
        <taxon>Cytophagia</taxon>
        <taxon>Cytophagales</taxon>
        <taxon>Cytophagaceae</taxon>
        <taxon>Siphonobacter</taxon>
    </lineage>
</organism>
<dbReference type="PANTHER" id="PTHR39425:SF1">
    <property type="entry name" value="CYTOCHROME C7-LIKE DOMAIN-CONTAINING PROTEIN"/>
    <property type="match status" value="1"/>
</dbReference>
<dbReference type="RefSeq" id="WP_093207446.1">
    <property type="nucleotide sequence ID" value="NZ_FNGS01000008.1"/>
</dbReference>
<protein>
    <submittedName>
        <fullName evidence="8">Quinol:cytochrome c oxidoreductase pentaheme cytochrome subunit</fullName>
    </submittedName>
</protein>
<dbReference type="GO" id="GO:0046872">
    <property type="term" value="F:metal ion binding"/>
    <property type="evidence" value="ECO:0007669"/>
    <property type="project" value="UniProtKB-KW"/>
</dbReference>
<accession>A0A1G9VJE0</accession>
<dbReference type="OrthoDB" id="9782196at2"/>
<evidence type="ECO:0000256" key="1">
    <source>
        <dbReference type="ARBA" id="ARBA00022617"/>
    </source>
</evidence>
<keyword evidence="1 4" id="KW-0349">Heme</keyword>
<evidence type="ECO:0000313" key="8">
    <source>
        <dbReference type="EMBL" id="SDM71925.1"/>
    </source>
</evidence>
<dbReference type="InterPro" id="IPR009056">
    <property type="entry name" value="Cyt_c-like_dom"/>
</dbReference>
<dbReference type="InterPro" id="IPR036280">
    <property type="entry name" value="Multihaem_cyt_sf"/>
</dbReference>
<evidence type="ECO:0000259" key="7">
    <source>
        <dbReference type="PROSITE" id="PS51007"/>
    </source>
</evidence>
<dbReference type="STRING" id="563176.SAMN04488090_4123"/>
<evidence type="ECO:0000256" key="4">
    <source>
        <dbReference type="PROSITE-ProRule" id="PRU00433"/>
    </source>
</evidence>
<feature type="signal peptide" evidence="6">
    <location>
        <begin position="1"/>
        <end position="28"/>
    </location>
</feature>
<dbReference type="CDD" id="cd08168">
    <property type="entry name" value="Cytochrom_C3"/>
    <property type="match status" value="1"/>
</dbReference>
<dbReference type="PANTHER" id="PTHR39425">
    <property type="entry name" value="LIPOPROTEIN CYTOCHROME C"/>
    <property type="match status" value="1"/>
</dbReference>
<keyword evidence="9" id="KW-1185">Reference proteome</keyword>
<dbReference type="EMBL" id="FNGS01000008">
    <property type="protein sequence ID" value="SDM71925.1"/>
    <property type="molecule type" value="Genomic_DNA"/>
</dbReference>
<dbReference type="InterPro" id="IPR029467">
    <property type="entry name" value="Cyt_c7-like"/>
</dbReference>
<evidence type="ECO:0000256" key="2">
    <source>
        <dbReference type="ARBA" id="ARBA00022723"/>
    </source>
</evidence>
<gene>
    <name evidence="8" type="ORF">SAMN04488090_4123</name>
</gene>
<keyword evidence="5" id="KW-0812">Transmembrane</keyword>
<proteinExistence type="predicted"/>
<feature type="transmembrane region" description="Helical" evidence="5">
    <location>
        <begin position="151"/>
        <end position="177"/>
    </location>
</feature>
<dbReference type="InterPro" id="IPR036909">
    <property type="entry name" value="Cyt_c-like_dom_sf"/>
</dbReference>
<dbReference type="Proteomes" id="UP000198901">
    <property type="component" value="Unassembled WGS sequence"/>
</dbReference>
<keyword evidence="2 4" id="KW-0479">Metal-binding</keyword>
<dbReference type="GO" id="GO:0020037">
    <property type="term" value="F:heme binding"/>
    <property type="evidence" value="ECO:0007669"/>
    <property type="project" value="InterPro"/>
</dbReference>
<feature type="chain" id="PRO_5011501377" evidence="6">
    <location>
        <begin position="29"/>
        <end position="408"/>
    </location>
</feature>
<feature type="domain" description="Cytochrome c" evidence="7">
    <location>
        <begin position="29"/>
        <end position="122"/>
    </location>
</feature>
<evidence type="ECO:0000313" key="9">
    <source>
        <dbReference type="Proteomes" id="UP000198901"/>
    </source>
</evidence>
<keyword evidence="3 4" id="KW-0408">Iron</keyword>
<evidence type="ECO:0000256" key="5">
    <source>
        <dbReference type="SAM" id="Phobius"/>
    </source>
</evidence>
<keyword evidence="5" id="KW-0472">Membrane</keyword>
<dbReference type="SUPFAM" id="SSF46626">
    <property type="entry name" value="Cytochrome c"/>
    <property type="match status" value="1"/>
</dbReference>
<dbReference type="Pfam" id="PF00034">
    <property type="entry name" value="Cytochrom_C"/>
    <property type="match status" value="1"/>
</dbReference>
<evidence type="ECO:0000256" key="6">
    <source>
        <dbReference type="SAM" id="SignalP"/>
    </source>
</evidence>
<dbReference type="Gene3D" id="3.90.10.10">
    <property type="entry name" value="Cytochrome C3"/>
    <property type="match status" value="2"/>
</dbReference>
<dbReference type="Gene3D" id="1.10.760.10">
    <property type="entry name" value="Cytochrome c-like domain"/>
    <property type="match status" value="1"/>
</dbReference>
<sequence>MIKRALSYFLWAATAIVLTIWSSTSSFAQDSAKGEKLFTQNCASCHNVGEQKLIGPGLKGVDTRHDEAWLIKWIKNPAGMVASGDEAAVKLYDQFKPTMMTAFGSMSDDDIKSILAYIKEKNAAPEPTTGPTGGGGGQAVAAAAGDQSSGFFSVVLVALLVVMILMLAALLGILGVLNRLSSVDPNSPEAEKIPFFARLKENAGKLGNSPAFRTGALLLFVLLAGKATLDGMYGIGIHQGYAPKQPIAFSHKLHAGEYKIDCNYCHTGVNKGKQANIPSANICMNCHNSVKASSPEIQKIYRAIEKDQPIEWIRVHNLPDLAYFNHSQHVNVGGLQCQQCHGEVQTMEVIEQRSTLTMGWCIDCHRKTNVNSKDNKYYDKLVELHASKGVKEMKVADIGGLECSKCHY</sequence>
<dbReference type="GO" id="GO:0009055">
    <property type="term" value="F:electron transfer activity"/>
    <property type="evidence" value="ECO:0007669"/>
    <property type="project" value="InterPro"/>
</dbReference>